<feature type="signal peptide" evidence="1">
    <location>
        <begin position="1"/>
        <end position="22"/>
    </location>
</feature>
<protein>
    <recommendedName>
        <fullName evidence="4">Lipoprotein</fullName>
    </recommendedName>
</protein>
<dbReference type="PROSITE" id="PS51257">
    <property type="entry name" value="PROKAR_LIPOPROTEIN"/>
    <property type="match status" value="1"/>
</dbReference>
<keyword evidence="3" id="KW-1185">Reference proteome</keyword>
<evidence type="ECO:0000256" key="1">
    <source>
        <dbReference type="SAM" id="SignalP"/>
    </source>
</evidence>
<name>A0A6N9NIB2_9FLAO</name>
<reference evidence="2 3" key="1">
    <citation type="submission" date="2019-12" db="EMBL/GenBank/DDBJ databases">
        <authorList>
            <person name="Zhao J."/>
        </authorList>
    </citation>
    <scope>NUCLEOTIDE SEQUENCE [LARGE SCALE GENOMIC DNA]</scope>
    <source>
        <strain evidence="2 3">S-15</strain>
    </source>
</reference>
<dbReference type="Proteomes" id="UP000470771">
    <property type="component" value="Unassembled WGS sequence"/>
</dbReference>
<dbReference type="EMBL" id="WWNE01000005">
    <property type="protein sequence ID" value="NBG65643.1"/>
    <property type="molecule type" value="Genomic_DNA"/>
</dbReference>
<proteinExistence type="predicted"/>
<evidence type="ECO:0000313" key="2">
    <source>
        <dbReference type="EMBL" id="NBG65643.1"/>
    </source>
</evidence>
<evidence type="ECO:0000313" key="3">
    <source>
        <dbReference type="Proteomes" id="UP000470771"/>
    </source>
</evidence>
<comment type="caution">
    <text evidence="2">The sequence shown here is derived from an EMBL/GenBank/DDBJ whole genome shotgun (WGS) entry which is preliminary data.</text>
</comment>
<dbReference type="AlphaFoldDB" id="A0A6N9NIB2"/>
<gene>
    <name evidence="2" type="ORF">GQN54_05910</name>
</gene>
<organism evidence="2 3">
    <name type="scientific">Acidiluteibacter ferrifornacis</name>
    <dbReference type="NCBI Taxonomy" id="2692424"/>
    <lineage>
        <taxon>Bacteria</taxon>
        <taxon>Pseudomonadati</taxon>
        <taxon>Bacteroidota</taxon>
        <taxon>Flavobacteriia</taxon>
        <taxon>Flavobacteriales</taxon>
        <taxon>Cryomorphaceae</taxon>
        <taxon>Acidiluteibacter</taxon>
    </lineage>
</organism>
<evidence type="ECO:0008006" key="4">
    <source>
        <dbReference type="Google" id="ProtNLM"/>
    </source>
</evidence>
<keyword evidence="1" id="KW-0732">Signal</keyword>
<feature type="chain" id="PRO_5026733320" description="Lipoprotein" evidence="1">
    <location>
        <begin position="23"/>
        <end position="384"/>
    </location>
</feature>
<sequence>MKIKHLLLLYFGISIAIFSCSALQTKTPPSISVSNRVDTNNADIRSIIQLYSNYLNSSPELIQNNPYWNSEEKKKFKDFDLSRATLFQSFTGEEIQRYFPPFILSIEPVDEKYRIKVLYSSNTTEPAYIGSKVWAIHQLFAVKENNKWVLENSLQNVTSGWNTFKTKHITFHYPFDYDFSEKRAQKANEFCAEILKEYNPENTNYHFNYYIANDIDQMGQLENFDYYFTGITTGKSKEQMVISCIKDEFYPHEFIHQLLPENQNRSHIIEEGLATFLGTKVDITEYQNRMKLLSDDVFNDSSTNFHSIFDHNNPYKGYQVAYPAGAALCELVFELKGEKGLNVLINGNTSTKKELTVLLTESLDLTEQEIETKWNLILTKFDQN</sequence>
<accession>A0A6N9NIB2</accession>